<dbReference type="RefSeq" id="WP_326279588.1">
    <property type="nucleotide sequence ID" value="NZ_JAYKYV010000015.1"/>
</dbReference>
<evidence type="ECO:0000313" key="7">
    <source>
        <dbReference type="Proteomes" id="UP001355298"/>
    </source>
</evidence>
<keyword evidence="2 4" id="KW-0238">DNA-binding</keyword>
<dbReference type="PROSITE" id="PS50977">
    <property type="entry name" value="HTH_TETR_2"/>
    <property type="match status" value="1"/>
</dbReference>
<evidence type="ECO:0000256" key="2">
    <source>
        <dbReference type="ARBA" id="ARBA00023125"/>
    </source>
</evidence>
<dbReference type="SUPFAM" id="SSF48498">
    <property type="entry name" value="Tetracyclin repressor-like, C-terminal domain"/>
    <property type="match status" value="1"/>
</dbReference>
<dbReference type="PANTHER" id="PTHR47506:SF6">
    <property type="entry name" value="HTH-TYPE TRANSCRIPTIONAL REPRESSOR NEMR"/>
    <property type="match status" value="1"/>
</dbReference>
<keyword evidence="7" id="KW-1185">Reference proteome</keyword>
<evidence type="ECO:0000256" key="3">
    <source>
        <dbReference type="ARBA" id="ARBA00023163"/>
    </source>
</evidence>
<dbReference type="InterPro" id="IPR001647">
    <property type="entry name" value="HTH_TetR"/>
</dbReference>
<name>A0ABU6ITP8_9FLAO</name>
<dbReference type="InterPro" id="IPR009057">
    <property type="entry name" value="Homeodomain-like_sf"/>
</dbReference>
<accession>A0ABU6ITP8</accession>
<dbReference type="PANTHER" id="PTHR47506">
    <property type="entry name" value="TRANSCRIPTIONAL REGULATORY PROTEIN"/>
    <property type="match status" value="1"/>
</dbReference>
<evidence type="ECO:0000256" key="1">
    <source>
        <dbReference type="ARBA" id="ARBA00023015"/>
    </source>
</evidence>
<dbReference type="InterPro" id="IPR036271">
    <property type="entry name" value="Tet_transcr_reg_TetR-rel_C_sf"/>
</dbReference>
<dbReference type="EMBL" id="JAYMGW010000015">
    <property type="protein sequence ID" value="MEC4266505.1"/>
    <property type="molecule type" value="Genomic_DNA"/>
</dbReference>
<dbReference type="Gene3D" id="1.10.357.10">
    <property type="entry name" value="Tetracycline Repressor, domain 2"/>
    <property type="match status" value="1"/>
</dbReference>
<gene>
    <name evidence="6" type="ORF">VOP03_14205</name>
</gene>
<keyword evidence="1" id="KW-0805">Transcription regulation</keyword>
<dbReference type="SUPFAM" id="SSF46689">
    <property type="entry name" value="Homeodomain-like"/>
    <property type="match status" value="1"/>
</dbReference>
<evidence type="ECO:0000259" key="5">
    <source>
        <dbReference type="PROSITE" id="PS50977"/>
    </source>
</evidence>
<dbReference type="PRINTS" id="PR00455">
    <property type="entry name" value="HTHTETR"/>
</dbReference>
<protein>
    <submittedName>
        <fullName evidence="6">TetR/AcrR family transcriptional regulator</fullName>
    </submittedName>
</protein>
<feature type="domain" description="HTH tetR-type" evidence="5">
    <location>
        <begin position="1"/>
        <end position="61"/>
    </location>
</feature>
<keyword evidence="3" id="KW-0804">Transcription</keyword>
<evidence type="ECO:0000313" key="6">
    <source>
        <dbReference type="EMBL" id="MEC4266505.1"/>
    </source>
</evidence>
<evidence type="ECO:0000256" key="4">
    <source>
        <dbReference type="PROSITE-ProRule" id="PRU00335"/>
    </source>
</evidence>
<dbReference type="Pfam" id="PF00440">
    <property type="entry name" value="TetR_N"/>
    <property type="match status" value="1"/>
</dbReference>
<proteinExistence type="predicted"/>
<reference evidence="6 7" key="1">
    <citation type="submission" date="2024-01" db="EMBL/GenBank/DDBJ databases">
        <title>The strains designed SYSU M86414 and SYSU M84420 isolated from the marine sediment in San Sha City (Hainan Province, China).</title>
        <authorList>
            <person name="Guo D."/>
        </authorList>
    </citation>
    <scope>NUCLEOTIDE SEQUENCE [LARGE SCALE GENOMIC DNA]</scope>
    <source>
        <strain evidence="6 7">SYSU M84420</strain>
    </source>
</reference>
<dbReference type="Proteomes" id="UP001355298">
    <property type="component" value="Unassembled WGS sequence"/>
</dbReference>
<feature type="DNA-binding region" description="H-T-H motif" evidence="4">
    <location>
        <begin position="24"/>
        <end position="43"/>
    </location>
</feature>
<comment type="caution">
    <text evidence="6">The sequence shown here is derived from an EMBL/GenBank/DDBJ whole genome shotgun (WGS) entry which is preliminary data.</text>
</comment>
<dbReference type="Gene3D" id="1.10.10.60">
    <property type="entry name" value="Homeodomain-like"/>
    <property type="match status" value="1"/>
</dbReference>
<sequence>MGDKKDILAYAIENFTKFGSKRFSMDELAKNLGISKKTLYKHFNSKEKLVKESLGYYLDNIRANVDNYMLENPNEDQPLTTVIFIYKQGLITFQEINPAFLHGLHKYYPKAYEVYAQVKKDIVWNIVCPLLKKAQELGQVRNNVNVELVCTLFLSRMEETVYSKANLFDEYSIHELLDHIIINNLRGILTLEYLQKSPLQ</sequence>
<organism evidence="6 7">
    <name type="scientific">Flagellimonas halotolerans</name>
    <dbReference type="NCBI Taxonomy" id="3112164"/>
    <lineage>
        <taxon>Bacteria</taxon>
        <taxon>Pseudomonadati</taxon>
        <taxon>Bacteroidota</taxon>
        <taxon>Flavobacteriia</taxon>
        <taxon>Flavobacteriales</taxon>
        <taxon>Flavobacteriaceae</taxon>
        <taxon>Flagellimonas</taxon>
    </lineage>
</organism>